<comment type="caution">
    <text evidence="2">The sequence shown here is derived from an EMBL/GenBank/DDBJ whole genome shotgun (WGS) entry which is preliminary data.</text>
</comment>
<name>A0ABP9R9B5_9GAMM</name>
<feature type="compositionally biased region" description="Basic and acidic residues" evidence="1">
    <location>
        <begin position="45"/>
        <end position="54"/>
    </location>
</feature>
<organism evidence="2 3">
    <name type="scientific">Modicisalibacter zincidurans</name>
    <dbReference type="NCBI Taxonomy" id="1178777"/>
    <lineage>
        <taxon>Bacteria</taxon>
        <taxon>Pseudomonadati</taxon>
        <taxon>Pseudomonadota</taxon>
        <taxon>Gammaproteobacteria</taxon>
        <taxon>Oceanospirillales</taxon>
        <taxon>Halomonadaceae</taxon>
        <taxon>Modicisalibacter</taxon>
    </lineage>
</organism>
<protein>
    <submittedName>
        <fullName evidence="2">Uncharacterized protein</fullName>
    </submittedName>
</protein>
<sequence>MAGKKVPDFSGISAIHGGQMASVAYMEVFTAPPEGRPRSQAYRRISPERQRYLR</sequence>
<dbReference type="Proteomes" id="UP001500074">
    <property type="component" value="Unassembled WGS sequence"/>
</dbReference>
<dbReference type="EMBL" id="BAABKI010000013">
    <property type="protein sequence ID" value="GAA5173356.1"/>
    <property type="molecule type" value="Genomic_DNA"/>
</dbReference>
<evidence type="ECO:0000313" key="2">
    <source>
        <dbReference type="EMBL" id="GAA5173356.1"/>
    </source>
</evidence>
<keyword evidence="3" id="KW-1185">Reference proteome</keyword>
<reference evidence="3" key="1">
    <citation type="journal article" date="2019" name="Int. J. Syst. Evol. Microbiol.">
        <title>The Global Catalogue of Microorganisms (GCM) 10K type strain sequencing project: providing services to taxonomists for standard genome sequencing and annotation.</title>
        <authorList>
            <consortium name="The Broad Institute Genomics Platform"/>
            <consortium name="The Broad Institute Genome Sequencing Center for Infectious Disease"/>
            <person name="Wu L."/>
            <person name="Ma J."/>
        </authorList>
    </citation>
    <scope>NUCLEOTIDE SEQUENCE [LARGE SCALE GENOMIC DNA]</scope>
    <source>
        <strain evidence="3">JCM 18472</strain>
    </source>
</reference>
<evidence type="ECO:0000313" key="3">
    <source>
        <dbReference type="Proteomes" id="UP001500074"/>
    </source>
</evidence>
<evidence type="ECO:0000256" key="1">
    <source>
        <dbReference type="SAM" id="MobiDB-lite"/>
    </source>
</evidence>
<gene>
    <name evidence="2" type="ORF">GCM10023342_11730</name>
</gene>
<proteinExistence type="predicted"/>
<feature type="region of interest" description="Disordered" evidence="1">
    <location>
        <begin position="33"/>
        <end position="54"/>
    </location>
</feature>
<accession>A0ABP9R9B5</accession>